<dbReference type="Proteomes" id="UP000324222">
    <property type="component" value="Unassembled WGS sequence"/>
</dbReference>
<keyword evidence="3" id="KW-1185">Reference proteome</keyword>
<organism evidence="2 3">
    <name type="scientific">Portunus trituberculatus</name>
    <name type="common">Swimming crab</name>
    <name type="synonym">Neptunus trituberculatus</name>
    <dbReference type="NCBI Taxonomy" id="210409"/>
    <lineage>
        <taxon>Eukaryota</taxon>
        <taxon>Metazoa</taxon>
        <taxon>Ecdysozoa</taxon>
        <taxon>Arthropoda</taxon>
        <taxon>Crustacea</taxon>
        <taxon>Multicrustacea</taxon>
        <taxon>Malacostraca</taxon>
        <taxon>Eumalacostraca</taxon>
        <taxon>Eucarida</taxon>
        <taxon>Decapoda</taxon>
        <taxon>Pleocyemata</taxon>
        <taxon>Brachyura</taxon>
        <taxon>Eubrachyura</taxon>
        <taxon>Portunoidea</taxon>
        <taxon>Portunidae</taxon>
        <taxon>Portuninae</taxon>
        <taxon>Portunus</taxon>
    </lineage>
</organism>
<evidence type="ECO:0000313" key="3">
    <source>
        <dbReference type="Proteomes" id="UP000324222"/>
    </source>
</evidence>
<evidence type="ECO:0000313" key="2">
    <source>
        <dbReference type="EMBL" id="MPC78468.1"/>
    </source>
</evidence>
<dbReference type="EMBL" id="VSRR010048504">
    <property type="protein sequence ID" value="MPC78468.1"/>
    <property type="molecule type" value="Genomic_DNA"/>
</dbReference>
<feature type="region of interest" description="Disordered" evidence="1">
    <location>
        <begin position="1"/>
        <end position="26"/>
    </location>
</feature>
<dbReference type="AlphaFoldDB" id="A0A5B7IC27"/>
<reference evidence="2 3" key="1">
    <citation type="submission" date="2019-05" db="EMBL/GenBank/DDBJ databases">
        <title>Another draft genome of Portunus trituberculatus and its Hox gene families provides insights of decapod evolution.</title>
        <authorList>
            <person name="Jeong J.-H."/>
            <person name="Song I."/>
            <person name="Kim S."/>
            <person name="Choi T."/>
            <person name="Kim D."/>
            <person name="Ryu S."/>
            <person name="Kim W."/>
        </authorList>
    </citation>
    <scope>NUCLEOTIDE SEQUENCE [LARGE SCALE GENOMIC DNA]</scope>
    <source>
        <tissue evidence="2">Muscle</tissue>
    </source>
</reference>
<feature type="compositionally biased region" description="Polar residues" evidence="1">
    <location>
        <begin position="1"/>
        <end position="10"/>
    </location>
</feature>
<sequence>MVALATTSPLRQGVVDPSNGESVLPASSLAPLSPTLLWAWILAAGQSGSRRLPSSPDPA</sequence>
<evidence type="ECO:0000256" key="1">
    <source>
        <dbReference type="SAM" id="MobiDB-lite"/>
    </source>
</evidence>
<accession>A0A5B7IC27</accession>
<gene>
    <name evidence="2" type="ORF">E2C01_072955</name>
</gene>
<protein>
    <submittedName>
        <fullName evidence="2">Uncharacterized protein</fullName>
    </submittedName>
</protein>
<name>A0A5B7IC27_PORTR</name>
<comment type="caution">
    <text evidence="2">The sequence shown here is derived from an EMBL/GenBank/DDBJ whole genome shotgun (WGS) entry which is preliminary data.</text>
</comment>
<proteinExistence type="predicted"/>